<protein>
    <submittedName>
        <fullName evidence="5">Similar to cercosporin toxin biosynthesis protein</fullName>
    </submittedName>
</protein>
<dbReference type="PANTHER" id="PTHR43712:SF5">
    <property type="entry name" value="O-METHYLTRANSFERASE ASQN-RELATED"/>
    <property type="match status" value="1"/>
</dbReference>
<evidence type="ECO:0000256" key="3">
    <source>
        <dbReference type="ARBA" id="ARBA00022691"/>
    </source>
</evidence>
<dbReference type="HOGENOM" id="CLU_005533_6_0_1"/>
<keyword evidence="2" id="KW-0808">Transferase</keyword>
<dbReference type="Pfam" id="PF00891">
    <property type="entry name" value="Methyltransf_2"/>
    <property type="match status" value="1"/>
</dbReference>
<dbReference type="Gene3D" id="3.40.50.150">
    <property type="entry name" value="Vaccinia Virus protein VP39"/>
    <property type="match status" value="1"/>
</dbReference>
<name>E5A6X9_LEPMJ</name>
<dbReference type="eggNOG" id="KOG3178">
    <property type="taxonomic scope" value="Eukaryota"/>
</dbReference>
<dbReference type="PROSITE" id="PS51683">
    <property type="entry name" value="SAM_OMT_II"/>
    <property type="match status" value="1"/>
</dbReference>
<dbReference type="VEuPathDB" id="FungiDB:LEMA_P086130.1"/>
<proteinExistence type="predicted"/>
<dbReference type="EMBL" id="FP929135">
    <property type="protein sequence ID" value="CBX99374.1"/>
    <property type="molecule type" value="Genomic_DNA"/>
</dbReference>
<dbReference type="GO" id="GO:0008171">
    <property type="term" value="F:O-methyltransferase activity"/>
    <property type="evidence" value="ECO:0007669"/>
    <property type="project" value="InterPro"/>
</dbReference>
<feature type="domain" description="O-methyltransferase C-terminal" evidence="4">
    <location>
        <begin position="19"/>
        <end position="137"/>
    </location>
</feature>
<accession>E5A6X9</accession>
<evidence type="ECO:0000256" key="1">
    <source>
        <dbReference type="ARBA" id="ARBA00022603"/>
    </source>
</evidence>
<dbReference type="OrthoDB" id="1606438at2759"/>
<keyword evidence="6" id="KW-1185">Reference proteome</keyword>
<dbReference type="Proteomes" id="UP000002668">
    <property type="component" value="Genome"/>
</dbReference>
<gene>
    <name evidence="5" type="ORF">LEMA_P086130.1</name>
</gene>
<reference evidence="6" key="1">
    <citation type="journal article" date="2011" name="Nat. Commun.">
        <title>Effector diversification within compartments of the Leptosphaeria maculans genome affected by Repeat-Induced Point mutations.</title>
        <authorList>
            <person name="Rouxel T."/>
            <person name="Grandaubert J."/>
            <person name="Hane J.K."/>
            <person name="Hoede C."/>
            <person name="van de Wouw A.P."/>
            <person name="Couloux A."/>
            <person name="Dominguez V."/>
            <person name="Anthouard V."/>
            <person name="Bally P."/>
            <person name="Bourras S."/>
            <person name="Cozijnsen A.J."/>
            <person name="Ciuffetti L.M."/>
            <person name="Degrave A."/>
            <person name="Dilmaghani A."/>
            <person name="Duret L."/>
            <person name="Fudal I."/>
            <person name="Goodwin S.B."/>
            <person name="Gout L."/>
            <person name="Glaser N."/>
            <person name="Linglin J."/>
            <person name="Kema G.H.J."/>
            <person name="Lapalu N."/>
            <person name="Lawrence C.B."/>
            <person name="May K."/>
            <person name="Meyer M."/>
            <person name="Ollivier B."/>
            <person name="Poulain J."/>
            <person name="Schoch C.L."/>
            <person name="Simon A."/>
            <person name="Spatafora J.W."/>
            <person name="Stachowiak A."/>
            <person name="Turgeon B.G."/>
            <person name="Tyler B.M."/>
            <person name="Vincent D."/>
            <person name="Weissenbach J."/>
            <person name="Amselem J."/>
            <person name="Quesneville H."/>
            <person name="Oliver R.P."/>
            <person name="Wincker P."/>
            <person name="Balesdent M.-H."/>
            <person name="Howlett B.J."/>
        </authorList>
    </citation>
    <scope>NUCLEOTIDE SEQUENCE [LARGE SCALE GENOMIC DNA]</scope>
    <source>
        <strain evidence="6">JN3 / isolate v23.1.3 / race Av1-4-5-6-7-8</strain>
    </source>
</reference>
<keyword evidence="3" id="KW-0949">S-adenosyl-L-methionine</keyword>
<evidence type="ECO:0000313" key="6">
    <source>
        <dbReference type="Proteomes" id="UP000002668"/>
    </source>
</evidence>
<dbReference type="InterPro" id="IPR029063">
    <property type="entry name" value="SAM-dependent_MTases_sf"/>
</dbReference>
<dbReference type="InterPro" id="IPR016461">
    <property type="entry name" value="COMT-like"/>
</dbReference>
<evidence type="ECO:0000256" key="2">
    <source>
        <dbReference type="ARBA" id="ARBA00022679"/>
    </source>
</evidence>
<dbReference type="InterPro" id="IPR001077">
    <property type="entry name" value="COMT_C"/>
</dbReference>
<organism evidence="5 6">
    <name type="scientific">Leptosphaeria maculans (strain JN3 / isolate v23.1.3 / race Av1-4-5-6-7-8)</name>
    <name type="common">Blackleg fungus</name>
    <name type="synonym">Phoma lingam</name>
    <dbReference type="NCBI Taxonomy" id="985895"/>
    <lineage>
        <taxon>Eukaryota</taxon>
        <taxon>Fungi</taxon>
        <taxon>Dikarya</taxon>
        <taxon>Ascomycota</taxon>
        <taxon>Pezizomycotina</taxon>
        <taxon>Dothideomycetes</taxon>
        <taxon>Pleosporomycetidae</taxon>
        <taxon>Pleosporales</taxon>
        <taxon>Pleosporineae</taxon>
        <taxon>Leptosphaeriaceae</taxon>
        <taxon>Plenodomus</taxon>
        <taxon>Plenodomus lingam/Leptosphaeria maculans species complex</taxon>
    </lineage>
</organism>
<dbReference type="InParanoid" id="E5A6X9"/>
<dbReference type="PANTHER" id="PTHR43712">
    <property type="entry name" value="PUTATIVE (AFU_ORTHOLOGUE AFUA_4G14580)-RELATED"/>
    <property type="match status" value="1"/>
</dbReference>
<keyword evidence="1" id="KW-0489">Methyltransferase</keyword>
<dbReference type="OMA" id="RETFNAH"/>
<dbReference type="AlphaFoldDB" id="E5A6X9"/>
<evidence type="ECO:0000259" key="4">
    <source>
        <dbReference type="Pfam" id="PF00891"/>
    </source>
</evidence>
<dbReference type="GO" id="GO:0032259">
    <property type="term" value="P:methylation"/>
    <property type="evidence" value="ECO:0007669"/>
    <property type="project" value="UniProtKB-KW"/>
</dbReference>
<sequence length="226" mass="25556">MSFSHLHPSYDIRYFVDHYDFGLIGRGTIVDIGGSQGQVSVAIAERFPDITCIVQDLPETIAHLNVPDSLSQRVLGMAHDFLKPQPVRGADIYLLRWILHDWSDKYSITILRNLVPALKKGAKIVINDICIPDPGQVSLRAERFLRCVSFLSLSLSLSLSLCLSLWAGANWCSAMDISMKAFNNARERDAETWQWLFRMADQRFAFKEIVLPQDARMAVITAEWTG</sequence>
<evidence type="ECO:0000313" key="5">
    <source>
        <dbReference type="EMBL" id="CBX99374.1"/>
    </source>
</evidence>
<dbReference type="SUPFAM" id="SSF53335">
    <property type="entry name" value="S-adenosyl-L-methionine-dependent methyltransferases"/>
    <property type="match status" value="1"/>
</dbReference>